<feature type="compositionally biased region" description="Polar residues" evidence="1">
    <location>
        <begin position="98"/>
        <end position="110"/>
    </location>
</feature>
<dbReference type="EMBL" id="UZAU01000722">
    <property type="status" value="NOT_ANNOTATED_CDS"/>
    <property type="molecule type" value="Genomic_DNA"/>
</dbReference>
<sequence length="121" mass="13297">MTIKLENPILLRGTGPFACTAISFDIPSKNATKSMDIPLDSISKTSLRMLRQIRFKLGRKATLLQLKNHALLPQLFTTQYRQLLNLLAAQQNGMNANDPSSSTGNPSIILSHNCAPPLHNS</sequence>
<name>A0A803QFN8_CANSA</name>
<accession>A0A803QFN8</accession>
<reference evidence="2" key="2">
    <citation type="submission" date="2021-03" db="UniProtKB">
        <authorList>
            <consortium name="EnsemblPlants"/>
        </authorList>
    </citation>
    <scope>IDENTIFICATION</scope>
</reference>
<organism evidence="2 3">
    <name type="scientific">Cannabis sativa</name>
    <name type="common">Hemp</name>
    <name type="synonym">Marijuana</name>
    <dbReference type="NCBI Taxonomy" id="3483"/>
    <lineage>
        <taxon>Eukaryota</taxon>
        <taxon>Viridiplantae</taxon>
        <taxon>Streptophyta</taxon>
        <taxon>Embryophyta</taxon>
        <taxon>Tracheophyta</taxon>
        <taxon>Spermatophyta</taxon>
        <taxon>Magnoliopsida</taxon>
        <taxon>eudicotyledons</taxon>
        <taxon>Gunneridae</taxon>
        <taxon>Pentapetalae</taxon>
        <taxon>rosids</taxon>
        <taxon>fabids</taxon>
        <taxon>Rosales</taxon>
        <taxon>Cannabaceae</taxon>
        <taxon>Cannabis</taxon>
    </lineage>
</organism>
<dbReference type="AlphaFoldDB" id="A0A803QFN8"/>
<dbReference type="Proteomes" id="UP000596661">
    <property type="component" value="Chromosome 9"/>
</dbReference>
<evidence type="ECO:0000313" key="3">
    <source>
        <dbReference type="Proteomes" id="UP000596661"/>
    </source>
</evidence>
<dbReference type="EnsemblPlants" id="evm.model.09.291">
    <property type="protein sequence ID" value="cds.evm.model.09.291"/>
    <property type="gene ID" value="evm.TU.09.291"/>
</dbReference>
<reference evidence="2" key="1">
    <citation type="submission" date="2018-11" db="EMBL/GenBank/DDBJ databases">
        <authorList>
            <person name="Grassa J C."/>
        </authorList>
    </citation>
    <scope>NUCLEOTIDE SEQUENCE [LARGE SCALE GENOMIC DNA]</scope>
</reference>
<proteinExistence type="predicted"/>
<feature type="region of interest" description="Disordered" evidence="1">
    <location>
        <begin position="94"/>
        <end position="121"/>
    </location>
</feature>
<protein>
    <submittedName>
        <fullName evidence="2">Uncharacterized protein</fullName>
    </submittedName>
</protein>
<evidence type="ECO:0000313" key="2">
    <source>
        <dbReference type="EnsemblPlants" id="cds.evm.model.09.291"/>
    </source>
</evidence>
<keyword evidence="3" id="KW-1185">Reference proteome</keyword>
<dbReference type="Gramene" id="evm.model.09.291">
    <property type="protein sequence ID" value="cds.evm.model.09.291"/>
    <property type="gene ID" value="evm.TU.09.291"/>
</dbReference>
<evidence type="ECO:0000256" key="1">
    <source>
        <dbReference type="SAM" id="MobiDB-lite"/>
    </source>
</evidence>